<accession>A0A7G2CB04</accession>
<evidence type="ECO:0000313" key="3">
    <source>
        <dbReference type="Proteomes" id="UP000515908"/>
    </source>
</evidence>
<protein>
    <submittedName>
        <fullName evidence="2">Uncharacterized protein</fullName>
    </submittedName>
</protein>
<dbReference type="AlphaFoldDB" id="A0A7G2CB04"/>
<sequence length="318" mass="35693">MSNLLHDTLDDNASLYAGGPSDHGSIDSLLMLAPTSNMDLLALTEEPALGKKAGVTQKTNHNNNISRSISPQPPADAKKANQLTSPPTAPSPSAVTKNNNNHENNNNNNEEAYYDDVFSNSSMDFGRNDSFSDAANSVEDEAENAGKQWYRKFIRTIKWVNSPEGIDLDIDDPDFVQNNGTENNNEEGEEAGGRGENFMAAITQRNETPMHPNQNYVENENENSVQQLPGDYAVGEDISSSSLQEEDENNNNNQNQNNNNNMGYNEYQNQNNQNYAPQQEYYNNNNNCNVDYQQQMNANIMQQQMLMMQQMRMNGRIW</sequence>
<proteinExistence type="predicted"/>
<gene>
    <name evidence="2" type="ORF">ADEAN_000266700</name>
</gene>
<feature type="compositionally biased region" description="Polar residues" evidence="1">
    <location>
        <begin position="56"/>
        <end position="70"/>
    </location>
</feature>
<keyword evidence="3" id="KW-1185">Reference proteome</keyword>
<feature type="region of interest" description="Disordered" evidence="1">
    <location>
        <begin position="54"/>
        <end position="112"/>
    </location>
</feature>
<dbReference type="Proteomes" id="UP000515908">
    <property type="component" value="Chromosome 04"/>
</dbReference>
<feature type="compositionally biased region" description="Low complexity" evidence="1">
    <location>
        <begin position="250"/>
        <end position="269"/>
    </location>
</feature>
<organism evidence="2 3">
    <name type="scientific">Angomonas deanei</name>
    <dbReference type="NCBI Taxonomy" id="59799"/>
    <lineage>
        <taxon>Eukaryota</taxon>
        <taxon>Discoba</taxon>
        <taxon>Euglenozoa</taxon>
        <taxon>Kinetoplastea</taxon>
        <taxon>Metakinetoplastina</taxon>
        <taxon>Trypanosomatida</taxon>
        <taxon>Trypanosomatidae</taxon>
        <taxon>Strigomonadinae</taxon>
        <taxon>Angomonas</taxon>
    </lineage>
</organism>
<reference evidence="2 3" key="1">
    <citation type="submission" date="2020-08" db="EMBL/GenBank/DDBJ databases">
        <authorList>
            <person name="Newling K."/>
            <person name="Davey J."/>
            <person name="Forrester S."/>
        </authorList>
    </citation>
    <scope>NUCLEOTIDE SEQUENCE [LARGE SCALE GENOMIC DNA]</scope>
    <source>
        <strain evidence="3">Crithidia deanei Carvalho (ATCC PRA-265)</strain>
    </source>
</reference>
<feature type="compositionally biased region" description="Low complexity" evidence="1">
    <location>
        <begin position="91"/>
        <end position="111"/>
    </location>
</feature>
<name>A0A7G2CB04_9TRYP</name>
<dbReference type="EMBL" id="LR877148">
    <property type="protein sequence ID" value="CAD2215212.1"/>
    <property type="molecule type" value="Genomic_DNA"/>
</dbReference>
<feature type="region of interest" description="Disordered" evidence="1">
    <location>
        <begin position="240"/>
        <end position="269"/>
    </location>
</feature>
<dbReference type="VEuPathDB" id="TriTrypDB:ADEAN_000266700"/>
<evidence type="ECO:0000256" key="1">
    <source>
        <dbReference type="SAM" id="MobiDB-lite"/>
    </source>
</evidence>
<evidence type="ECO:0000313" key="2">
    <source>
        <dbReference type="EMBL" id="CAD2215212.1"/>
    </source>
</evidence>